<dbReference type="EMBL" id="SMRU01000025">
    <property type="protein sequence ID" value="TDF92063.1"/>
    <property type="molecule type" value="Genomic_DNA"/>
</dbReference>
<evidence type="ECO:0000313" key="3">
    <source>
        <dbReference type="Proteomes" id="UP000295511"/>
    </source>
</evidence>
<evidence type="ECO:0000256" key="1">
    <source>
        <dbReference type="SAM" id="MobiDB-lite"/>
    </source>
</evidence>
<reference evidence="2 3" key="1">
    <citation type="submission" date="2019-03" db="EMBL/GenBank/DDBJ databases">
        <title>Whole genome sequence of Arthrobacter sp JH1-1.</title>
        <authorList>
            <person name="Trinh H.N."/>
        </authorList>
    </citation>
    <scope>NUCLEOTIDE SEQUENCE [LARGE SCALE GENOMIC DNA]</scope>
    <source>
        <strain evidence="2 3">JH1-1</strain>
    </source>
</reference>
<protein>
    <submittedName>
        <fullName evidence="2">DNA-binding protein</fullName>
    </submittedName>
</protein>
<evidence type="ECO:0000313" key="2">
    <source>
        <dbReference type="EMBL" id="TDF92063.1"/>
    </source>
</evidence>
<accession>A0A4R5KA48</accession>
<keyword evidence="2" id="KW-0238">DNA-binding</keyword>
<keyword evidence="3" id="KW-1185">Reference proteome</keyword>
<dbReference type="Proteomes" id="UP000295511">
    <property type="component" value="Unassembled WGS sequence"/>
</dbReference>
<proteinExistence type="predicted"/>
<feature type="region of interest" description="Disordered" evidence="1">
    <location>
        <begin position="59"/>
        <end position="94"/>
    </location>
</feature>
<sequence length="157" mass="17468">MTMQKLAYTLEEAAMQCGCSASTLASQMADGKLMARYANGELLIRHEDLAKWLQGLPTGASDGPASPNARIGKKEVISKSERPRPVFRTPEEVAPELGMSKTELRRYCRESGINTRLSSNRIMLSQDDVERLMEWVRTRGESVGAWDEEDSEPDAFA</sequence>
<gene>
    <name evidence="2" type="ORF">E1809_18965</name>
</gene>
<organism evidence="2 3">
    <name type="scientific">Arthrobacter terricola</name>
    <dbReference type="NCBI Taxonomy" id="2547396"/>
    <lineage>
        <taxon>Bacteria</taxon>
        <taxon>Bacillati</taxon>
        <taxon>Actinomycetota</taxon>
        <taxon>Actinomycetes</taxon>
        <taxon>Micrococcales</taxon>
        <taxon>Micrococcaceae</taxon>
        <taxon>Arthrobacter</taxon>
    </lineage>
</organism>
<dbReference type="AlphaFoldDB" id="A0A4R5KA48"/>
<dbReference type="GO" id="GO:0003677">
    <property type="term" value="F:DNA binding"/>
    <property type="evidence" value="ECO:0007669"/>
    <property type="project" value="UniProtKB-KW"/>
</dbReference>
<feature type="compositionally biased region" description="Basic and acidic residues" evidence="1">
    <location>
        <begin position="72"/>
        <end position="84"/>
    </location>
</feature>
<name>A0A4R5KA48_9MICC</name>
<comment type="caution">
    <text evidence="2">The sequence shown here is derived from an EMBL/GenBank/DDBJ whole genome shotgun (WGS) entry which is preliminary data.</text>
</comment>
<dbReference type="RefSeq" id="WP_133205806.1">
    <property type="nucleotide sequence ID" value="NZ_SMRU01000025.1"/>
</dbReference>
<dbReference type="OrthoDB" id="4953626at2"/>